<protein>
    <recommendedName>
        <fullName evidence="3">Outer membrane protein beta-barrel domain-containing protein</fullName>
    </recommendedName>
</protein>
<evidence type="ECO:0000313" key="4">
    <source>
        <dbReference type="EMBL" id="PSU48296.1"/>
    </source>
</evidence>
<dbReference type="SUPFAM" id="SSF56925">
    <property type="entry name" value="OMPA-like"/>
    <property type="match status" value="1"/>
</dbReference>
<feature type="signal peptide" evidence="2">
    <location>
        <begin position="1"/>
        <end position="26"/>
    </location>
</feature>
<feature type="chain" id="PRO_5015511360" description="Outer membrane protein beta-barrel domain-containing protein" evidence="2">
    <location>
        <begin position="27"/>
        <end position="226"/>
    </location>
</feature>
<sequence>MLALNVKNYTPLLAVILAATSFNTSANSDYDFISGGFQLSSFDEYIPTALGKSYDYTTGYYLRGSWNFYNNFFAEVRHDSTSKDSLSITQTTAGLGYFHSFTDSFSLYGLVGVDEIDVQFDVNKFVHQADISISSMNGYVGAKDNALTVELGAKFNVLDAWQIEPAIRIADYDEKMYELRLANTIRITKNIGLEANFAHRALGANTFGQELNIREMNYQVGIRYTF</sequence>
<dbReference type="Gene3D" id="2.40.160.20">
    <property type="match status" value="1"/>
</dbReference>
<evidence type="ECO:0000259" key="3">
    <source>
        <dbReference type="Pfam" id="PF13505"/>
    </source>
</evidence>
<dbReference type="RefSeq" id="WP_107242902.1">
    <property type="nucleotide sequence ID" value="NZ_PYMJ01000010.1"/>
</dbReference>
<name>A0A2T3JH59_9GAMM</name>
<feature type="domain" description="Outer membrane protein beta-barrel" evidence="3">
    <location>
        <begin position="16"/>
        <end position="191"/>
    </location>
</feature>
<reference evidence="4 5" key="1">
    <citation type="submission" date="2018-01" db="EMBL/GenBank/DDBJ databases">
        <title>Whole genome sequencing of Histamine producing bacteria.</title>
        <authorList>
            <person name="Butler K."/>
        </authorList>
    </citation>
    <scope>NUCLEOTIDE SEQUENCE [LARGE SCALE GENOMIC DNA]</scope>
    <source>
        <strain evidence="4 5">JCM 12947</strain>
    </source>
</reference>
<dbReference type="InterPro" id="IPR027385">
    <property type="entry name" value="Beta-barrel_OMP"/>
</dbReference>
<organism evidence="4 5">
    <name type="scientific">Photobacterium frigidiphilum</name>
    <dbReference type="NCBI Taxonomy" id="264736"/>
    <lineage>
        <taxon>Bacteria</taxon>
        <taxon>Pseudomonadati</taxon>
        <taxon>Pseudomonadota</taxon>
        <taxon>Gammaproteobacteria</taxon>
        <taxon>Vibrionales</taxon>
        <taxon>Vibrionaceae</taxon>
        <taxon>Photobacterium</taxon>
    </lineage>
</organism>
<dbReference type="Pfam" id="PF13505">
    <property type="entry name" value="OMP_b-brl"/>
    <property type="match status" value="1"/>
</dbReference>
<keyword evidence="5" id="KW-1185">Reference proteome</keyword>
<dbReference type="EMBL" id="PYMJ01000010">
    <property type="protein sequence ID" value="PSU48296.1"/>
    <property type="molecule type" value="Genomic_DNA"/>
</dbReference>
<dbReference type="AlphaFoldDB" id="A0A2T3JH59"/>
<comment type="caution">
    <text evidence="4">The sequence shown here is derived from an EMBL/GenBank/DDBJ whole genome shotgun (WGS) entry which is preliminary data.</text>
</comment>
<gene>
    <name evidence="4" type="ORF">C9J12_11815</name>
</gene>
<dbReference type="Proteomes" id="UP000240987">
    <property type="component" value="Unassembled WGS sequence"/>
</dbReference>
<dbReference type="OrthoDB" id="5829311at2"/>
<dbReference type="InterPro" id="IPR011250">
    <property type="entry name" value="OMP/PagP_B-barrel"/>
</dbReference>
<proteinExistence type="predicted"/>
<evidence type="ECO:0000313" key="5">
    <source>
        <dbReference type="Proteomes" id="UP000240987"/>
    </source>
</evidence>
<evidence type="ECO:0000256" key="2">
    <source>
        <dbReference type="SAM" id="SignalP"/>
    </source>
</evidence>
<evidence type="ECO:0000256" key="1">
    <source>
        <dbReference type="ARBA" id="ARBA00022729"/>
    </source>
</evidence>
<keyword evidence="1 2" id="KW-0732">Signal</keyword>
<accession>A0A2T3JH59</accession>